<keyword evidence="5 9" id="KW-0812">Transmembrane</keyword>
<dbReference type="PANTHER" id="PTHR35011:SF11">
    <property type="entry name" value="TRAP TRANSPORTER SMALL PERMEASE PROTEIN"/>
    <property type="match status" value="1"/>
</dbReference>
<comment type="subcellular location">
    <subcellularLocation>
        <location evidence="1">Cell inner membrane</location>
        <topology evidence="1">Multi-pass membrane protein</topology>
    </subcellularLocation>
</comment>
<evidence type="ECO:0000256" key="5">
    <source>
        <dbReference type="ARBA" id="ARBA00022692"/>
    </source>
</evidence>
<protein>
    <submittedName>
        <fullName evidence="11">TRAP transporter small permease</fullName>
    </submittedName>
</protein>
<evidence type="ECO:0000259" key="10">
    <source>
        <dbReference type="Pfam" id="PF04290"/>
    </source>
</evidence>
<feature type="transmembrane region" description="Helical" evidence="9">
    <location>
        <begin position="12"/>
        <end position="32"/>
    </location>
</feature>
<sequence>MNKIIIIIDRCLEWIMVSLMAVLVVDVTWQVISRYLLGEASSFSEEVARYLLIWIGLLGSSYAYRKKMHLAFDLFTDKAKGRVKFWMELVIHAFIICFSVVVLVFGGWYLVQLTWELNQLSASLQISLAYVYFALPLSGVLMVIYAVNFIKQIIIEGPQEVEHHVDGVA</sequence>
<evidence type="ECO:0000256" key="6">
    <source>
        <dbReference type="ARBA" id="ARBA00022989"/>
    </source>
</evidence>
<name>A0ABS9KHG6_9BACT</name>
<keyword evidence="12" id="KW-1185">Reference proteome</keyword>
<dbReference type="InterPro" id="IPR055348">
    <property type="entry name" value="DctQ"/>
</dbReference>
<keyword evidence="2" id="KW-0813">Transport</keyword>
<evidence type="ECO:0000256" key="2">
    <source>
        <dbReference type="ARBA" id="ARBA00022448"/>
    </source>
</evidence>
<evidence type="ECO:0000313" key="11">
    <source>
        <dbReference type="EMBL" id="MCG2590296.1"/>
    </source>
</evidence>
<feature type="transmembrane region" description="Helical" evidence="9">
    <location>
        <begin position="85"/>
        <end position="110"/>
    </location>
</feature>
<evidence type="ECO:0000256" key="3">
    <source>
        <dbReference type="ARBA" id="ARBA00022475"/>
    </source>
</evidence>
<reference evidence="11" key="1">
    <citation type="submission" date="2022-01" db="EMBL/GenBank/DDBJ databases">
        <authorList>
            <person name="Wang Y."/>
        </authorList>
    </citation>
    <scope>NUCLEOTIDE SEQUENCE</scope>
    <source>
        <strain evidence="11">WB101</strain>
    </source>
</reference>
<reference evidence="11" key="2">
    <citation type="submission" date="2024-05" db="EMBL/GenBank/DDBJ databases">
        <title>Rhodohalobacter halophilus gen. nov., sp. nov., a moderately halophilic member of the family Balneolaceae.</title>
        <authorList>
            <person name="Xia J."/>
        </authorList>
    </citation>
    <scope>NUCLEOTIDE SEQUENCE</scope>
    <source>
        <strain evidence="11">WB101</strain>
    </source>
</reference>
<dbReference type="Pfam" id="PF04290">
    <property type="entry name" value="DctQ"/>
    <property type="match status" value="1"/>
</dbReference>
<comment type="caution">
    <text evidence="11">The sequence shown here is derived from an EMBL/GenBank/DDBJ whole genome shotgun (WGS) entry which is preliminary data.</text>
</comment>
<feature type="transmembrane region" description="Helical" evidence="9">
    <location>
        <begin position="47"/>
        <end position="64"/>
    </location>
</feature>
<evidence type="ECO:0000256" key="9">
    <source>
        <dbReference type="SAM" id="Phobius"/>
    </source>
</evidence>
<gene>
    <name evidence="11" type="ORF">L6773_17095</name>
</gene>
<organism evidence="11 12">
    <name type="scientific">Rhodohalobacter sulfatireducens</name>
    <dbReference type="NCBI Taxonomy" id="2911366"/>
    <lineage>
        <taxon>Bacteria</taxon>
        <taxon>Pseudomonadati</taxon>
        <taxon>Balneolota</taxon>
        <taxon>Balneolia</taxon>
        <taxon>Balneolales</taxon>
        <taxon>Balneolaceae</taxon>
        <taxon>Rhodohalobacter</taxon>
    </lineage>
</organism>
<dbReference type="InterPro" id="IPR007387">
    <property type="entry name" value="TRAP_DctQ"/>
</dbReference>
<evidence type="ECO:0000256" key="1">
    <source>
        <dbReference type="ARBA" id="ARBA00004429"/>
    </source>
</evidence>
<keyword evidence="7 9" id="KW-0472">Membrane</keyword>
<feature type="transmembrane region" description="Helical" evidence="9">
    <location>
        <begin position="130"/>
        <end position="150"/>
    </location>
</feature>
<comment type="similarity">
    <text evidence="8">Belongs to the TRAP transporter small permease family.</text>
</comment>
<keyword evidence="4" id="KW-0997">Cell inner membrane</keyword>
<proteinExistence type="inferred from homology"/>
<feature type="domain" description="Tripartite ATP-independent periplasmic transporters DctQ component" evidence="10">
    <location>
        <begin position="24"/>
        <end position="151"/>
    </location>
</feature>
<dbReference type="Proteomes" id="UP001165366">
    <property type="component" value="Unassembled WGS sequence"/>
</dbReference>
<evidence type="ECO:0000256" key="8">
    <source>
        <dbReference type="ARBA" id="ARBA00038436"/>
    </source>
</evidence>
<evidence type="ECO:0000256" key="4">
    <source>
        <dbReference type="ARBA" id="ARBA00022519"/>
    </source>
</evidence>
<dbReference type="EMBL" id="JAKLWS010000030">
    <property type="protein sequence ID" value="MCG2590296.1"/>
    <property type="molecule type" value="Genomic_DNA"/>
</dbReference>
<evidence type="ECO:0000313" key="12">
    <source>
        <dbReference type="Proteomes" id="UP001165366"/>
    </source>
</evidence>
<keyword evidence="6 9" id="KW-1133">Transmembrane helix</keyword>
<keyword evidence="3" id="KW-1003">Cell membrane</keyword>
<dbReference type="RefSeq" id="WP_237855667.1">
    <property type="nucleotide sequence ID" value="NZ_JAKLWS010000030.1"/>
</dbReference>
<dbReference type="PANTHER" id="PTHR35011">
    <property type="entry name" value="2,3-DIKETO-L-GULONATE TRAP TRANSPORTER SMALL PERMEASE PROTEIN YIAM"/>
    <property type="match status" value="1"/>
</dbReference>
<accession>A0ABS9KHG6</accession>
<evidence type="ECO:0000256" key="7">
    <source>
        <dbReference type="ARBA" id="ARBA00023136"/>
    </source>
</evidence>